<sequence length="370" mass="43499">MKKRLETTRVQTRIKDIRRKLYYINQQKRDILMDLKETFTQDDFHWVEQVIRVSENRENESVKKRQVRKFDALIKEKENLENKNRQLLEDHERMKEKIKNEVIDLTKDGIDNDIKSYLSLGPGFCEAPTRVPYERIIAETEKMCTKIKREGEINEIDEEIVEHEIGEIRENVKVILEKARHKKYKTNLTKEELNGKKKALQDKRKVFLPADKGRIMVAMDRFESEGGEQSYEYKMKQVLVDLKAKPSIRAKKDWDLTDKVCRDGTRVIETIVERGEISKENADRLKPKDCHAPRLSGLPKIHKNGVPLRGVVSMVGSPFEKLSRFVIPILRTIQGRSGLYPKNSRELKGKVKNWRVERNEILTRSSMTRS</sequence>
<protein>
    <submittedName>
        <fullName evidence="1">Uncharacterized protein</fullName>
    </submittedName>
</protein>
<dbReference type="EMBL" id="CACRXK020009909">
    <property type="protein sequence ID" value="CAB4018221.1"/>
    <property type="molecule type" value="Genomic_DNA"/>
</dbReference>
<evidence type="ECO:0000313" key="2">
    <source>
        <dbReference type="Proteomes" id="UP001152795"/>
    </source>
</evidence>
<comment type="caution">
    <text evidence="1">The sequence shown here is derived from an EMBL/GenBank/DDBJ whole genome shotgun (WGS) entry which is preliminary data.</text>
</comment>
<name>A0A6S7JPD7_PARCT</name>
<organism evidence="1 2">
    <name type="scientific">Paramuricea clavata</name>
    <name type="common">Red gorgonian</name>
    <name type="synonym">Violescent sea-whip</name>
    <dbReference type="NCBI Taxonomy" id="317549"/>
    <lineage>
        <taxon>Eukaryota</taxon>
        <taxon>Metazoa</taxon>
        <taxon>Cnidaria</taxon>
        <taxon>Anthozoa</taxon>
        <taxon>Octocorallia</taxon>
        <taxon>Malacalcyonacea</taxon>
        <taxon>Plexauridae</taxon>
        <taxon>Paramuricea</taxon>
    </lineage>
</organism>
<gene>
    <name evidence="1" type="ORF">PACLA_8A075121</name>
</gene>
<dbReference type="AlphaFoldDB" id="A0A6S7JPD7"/>
<dbReference type="OrthoDB" id="8067420at2759"/>
<accession>A0A6S7JPD7</accession>
<reference evidence="1" key="1">
    <citation type="submission" date="2020-04" db="EMBL/GenBank/DDBJ databases">
        <authorList>
            <person name="Alioto T."/>
            <person name="Alioto T."/>
            <person name="Gomez Garrido J."/>
        </authorList>
    </citation>
    <scope>NUCLEOTIDE SEQUENCE</scope>
    <source>
        <strain evidence="1">A484AB</strain>
    </source>
</reference>
<evidence type="ECO:0000313" key="1">
    <source>
        <dbReference type="EMBL" id="CAB4018221.1"/>
    </source>
</evidence>
<dbReference type="Proteomes" id="UP001152795">
    <property type="component" value="Unassembled WGS sequence"/>
</dbReference>
<keyword evidence="2" id="KW-1185">Reference proteome</keyword>
<proteinExistence type="predicted"/>